<evidence type="ECO:0000256" key="1">
    <source>
        <dbReference type="ARBA" id="ARBA00023125"/>
    </source>
</evidence>
<accession>A0ABZ0IKC6</accession>
<dbReference type="PROSITE" id="PS50977">
    <property type="entry name" value="HTH_TETR_2"/>
    <property type="match status" value="1"/>
</dbReference>
<dbReference type="RefSeq" id="WP_317488239.1">
    <property type="nucleotide sequence ID" value="NZ_CP136051.1"/>
</dbReference>
<dbReference type="EMBL" id="CP136051">
    <property type="protein sequence ID" value="WOK05477.1"/>
    <property type="molecule type" value="Genomic_DNA"/>
</dbReference>
<reference evidence="4 5" key="1">
    <citation type="journal article" date="2023" name="Microbiol. Resour. Announc.">
        <title>Complete Genome Sequence of Imperialibacter roseus strain P4T.</title>
        <authorList>
            <person name="Tizabi D.R."/>
            <person name="Bachvaroff T."/>
            <person name="Hill R.T."/>
        </authorList>
    </citation>
    <scope>NUCLEOTIDE SEQUENCE [LARGE SCALE GENOMIC DNA]</scope>
    <source>
        <strain evidence="4 5">P4T</strain>
    </source>
</reference>
<dbReference type="SUPFAM" id="SSF46689">
    <property type="entry name" value="Homeodomain-like"/>
    <property type="match status" value="1"/>
</dbReference>
<gene>
    <name evidence="4" type="ORF">RT717_20595</name>
</gene>
<feature type="DNA-binding region" description="H-T-H motif" evidence="2">
    <location>
        <begin position="43"/>
        <end position="62"/>
    </location>
</feature>
<dbReference type="Pfam" id="PF00440">
    <property type="entry name" value="TetR_N"/>
    <property type="match status" value="1"/>
</dbReference>
<organism evidence="4 5">
    <name type="scientific">Imperialibacter roseus</name>
    <dbReference type="NCBI Taxonomy" id="1324217"/>
    <lineage>
        <taxon>Bacteria</taxon>
        <taxon>Pseudomonadati</taxon>
        <taxon>Bacteroidota</taxon>
        <taxon>Cytophagia</taxon>
        <taxon>Cytophagales</taxon>
        <taxon>Flammeovirgaceae</taxon>
        <taxon>Imperialibacter</taxon>
    </lineage>
</organism>
<dbReference type="Proteomes" id="UP001302349">
    <property type="component" value="Chromosome"/>
</dbReference>
<dbReference type="PRINTS" id="PR00455">
    <property type="entry name" value="HTHTETR"/>
</dbReference>
<dbReference type="Gene3D" id="1.10.357.10">
    <property type="entry name" value="Tetracycline Repressor, domain 2"/>
    <property type="match status" value="1"/>
</dbReference>
<evidence type="ECO:0000313" key="5">
    <source>
        <dbReference type="Proteomes" id="UP001302349"/>
    </source>
</evidence>
<keyword evidence="1 2" id="KW-0238">DNA-binding</keyword>
<sequence length="227" mass="26057">MSVITIQIGERYYSKDPQSTELGRKIISASIELLDQLGFEEFTFKKLAESIGSTEASIYRYFENKLKLLVYLTSWYWAWLEYMIDYQTHHIQDKALKLKEIIKILCHADQGNLSMDLPGVNTVCLRHVVVSESDKTYLTKKVDEINNQGLFMGFKSLCHKIAVTISAISPSFEYPHAVASTILEASHQQAFFALHLPSLTEIRRDSQESVEIQVYHFIDSLISKLLK</sequence>
<evidence type="ECO:0000313" key="4">
    <source>
        <dbReference type="EMBL" id="WOK05477.1"/>
    </source>
</evidence>
<dbReference type="InterPro" id="IPR001647">
    <property type="entry name" value="HTH_TetR"/>
</dbReference>
<name>A0ABZ0IKC6_9BACT</name>
<dbReference type="InterPro" id="IPR009057">
    <property type="entry name" value="Homeodomain-like_sf"/>
</dbReference>
<keyword evidence="5" id="KW-1185">Reference proteome</keyword>
<feature type="domain" description="HTH tetR-type" evidence="3">
    <location>
        <begin position="20"/>
        <end position="80"/>
    </location>
</feature>
<proteinExistence type="predicted"/>
<protein>
    <submittedName>
        <fullName evidence="4">TetR/AcrR family transcriptional regulator</fullName>
    </submittedName>
</protein>
<evidence type="ECO:0000259" key="3">
    <source>
        <dbReference type="PROSITE" id="PS50977"/>
    </source>
</evidence>
<evidence type="ECO:0000256" key="2">
    <source>
        <dbReference type="PROSITE-ProRule" id="PRU00335"/>
    </source>
</evidence>